<accession>A0A0A9A4K1</accession>
<sequence length="49" mass="5685">MSLLYEITSGTTFFSNILLNTVDAPLTFPSLQRSFISFEHEKWPTRFPC</sequence>
<reference evidence="1" key="2">
    <citation type="journal article" date="2015" name="Data Brief">
        <title>Shoot transcriptome of the giant reed, Arundo donax.</title>
        <authorList>
            <person name="Barrero R.A."/>
            <person name="Guerrero F.D."/>
            <person name="Moolhuijzen P."/>
            <person name="Goolsby J.A."/>
            <person name="Tidwell J."/>
            <person name="Bellgard S.E."/>
            <person name="Bellgard M.I."/>
        </authorList>
    </citation>
    <scope>NUCLEOTIDE SEQUENCE</scope>
    <source>
        <tissue evidence="1">Shoot tissue taken approximately 20 cm above the soil surface</tissue>
    </source>
</reference>
<name>A0A0A9A4K1_ARUDO</name>
<evidence type="ECO:0000313" key="1">
    <source>
        <dbReference type="EMBL" id="JAD41967.1"/>
    </source>
</evidence>
<dbReference type="AlphaFoldDB" id="A0A0A9A4K1"/>
<protein>
    <submittedName>
        <fullName evidence="1">Uncharacterized protein</fullName>
    </submittedName>
</protein>
<dbReference type="EMBL" id="GBRH01255928">
    <property type="protein sequence ID" value="JAD41967.1"/>
    <property type="molecule type" value="Transcribed_RNA"/>
</dbReference>
<organism evidence="1">
    <name type="scientific">Arundo donax</name>
    <name type="common">Giant reed</name>
    <name type="synonym">Donax arundinaceus</name>
    <dbReference type="NCBI Taxonomy" id="35708"/>
    <lineage>
        <taxon>Eukaryota</taxon>
        <taxon>Viridiplantae</taxon>
        <taxon>Streptophyta</taxon>
        <taxon>Embryophyta</taxon>
        <taxon>Tracheophyta</taxon>
        <taxon>Spermatophyta</taxon>
        <taxon>Magnoliopsida</taxon>
        <taxon>Liliopsida</taxon>
        <taxon>Poales</taxon>
        <taxon>Poaceae</taxon>
        <taxon>PACMAD clade</taxon>
        <taxon>Arundinoideae</taxon>
        <taxon>Arundineae</taxon>
        <taxon>Arundo</taxon>
    </lineage>
</organism>
<proteinExistence type="predicted"/>
<reference evidence="1" key="1">
    <citation type="submission" date="2014-09" db="EMBL/GenBank/DDBJ databases">
        <authorList>
            <person name="Magalhaes I.L.F."/>
            <person name="Oliveira U."/>
            <person name="Santos F.R."/>
            <person name="Vidigal T.H.D.A."/>
            <person name="Brescovit A.D."/>
            <person name="Santos A.J."/>
        </authorList>
    </citation>
    <scope>NUCLEOTIDE SEQUENCE</scope>
    <source>
        <tissue evidence="1">Shoot tissue taken approximately 20 cm above the soil surface</tissue>
    </source>
</reference>